<organism evidence="3 4">
    <name type="scientific">Hominiventricola aquisgranensis</name>
    <dbReference type="NCBI Taxonomy" id="3133164"/>
    <lineage>
        <taxon>Bacteria</taxon>
        <taxon>Bacillati</taxon>
        <taxon>Bacillota</taxon>
        <taxon>Clostridia</taxon>
        <taxon>Lachnospirales</taxon>
        <taxon>Lachnospiraceae</taxon>
        <taxon>Hominiventricola</taxon>
    </lineage>
</organism>
<dbReference type="Proteomes" id="UP001470288">
    <property type="component" value="Unassembled WGS sequence"/>
</dbReference>
<evidence type="ECO:0000313" key="3">
    <source>
        <dbReference type="EMBL" id="MEQ2578958.1"/>
    </source>
</evidence>
<keyword evidence="1" id="KW-0472">Membrane</keyword>
<evidence type="ECO:0000259" key="2">
    <source>
        <dbReference type="Pfam" id="PF01478"/>
    </source>
</evidence>
<dbReference type="InterPro" id="IPR000045">
    <property type="entry name" value="Prepilin_IV_endopep_pep"/>
</dbReference>
<accession>A0ABV1I192</accession>
<keyword evidence="3" id="KW-0378">Hydrolase</keyword>
<feature type="transmembrane region" description="Helical" evidence="1">
    <location>
        <begin position="24"/>
        <end position="41"/>
    </location>
</feature>
<comment type="caution">
    <text evidence="3">The sequence shown here is derived from an EMBL/GenBank/DDBJ whole genome shotgun (WGS) entry which is preliminary data.</text>
</comment>
<protein>
    <submittedName>
        <fullName evidence="3">Prepilin peptidase</fullName>
        <ecNumber evidence="3">3.4.23.43</ecNumber>
    </submittedName>
</protein>
<keyword evidence="1" id="KW-1133">Transmembrane helix</keyword>
<dbReference type="EMBL" id="JBBMFC010000014">
    <property type="protein sequence ID" value="MEQ2578958.1"/>
    <property type="molecule type" value="Genomic_DNA"/>
</dbReference>
<feature type="transmembrane region" description="Helical" evidence="1">
    <location>
        <begin position="82"/>
        <end position="102"/>
    </location>
</feature>
<dbReference type="EC" id="3.4.23.43" evidence="3"/>
<feature type="transmembrane region" description="Helical" evidence="1">
    <location>
        <begin position="109"/>
        <end position="126"/>
    </location>
</feature>
<dbReference type="Pfam" id="PF01478">
    <property type="entry name" value="Peptidase_A24"/>
    <property type="match status" value="1"/>
</dbReference>
<keyword evidence="1" id="KW-0812">Transmembrane</keyword>
<gene>
    <name evidence="3" type="ORF">WMO62_08915</name>
</gene>
<name>A0ABV1I192_9FIRM</name>
<evidence type="ECO:0000256" key="1">
    <source>
        <dbReference type="SAM" id="Phobius"/>
    </source>
</evidence>
<keyword evidence="4" id="KW-1185">Reference proteome</keyword>
<proteinExistence type="predicted"/>
<dbReference type="GO" id="GO:0004190">
    <property type="term" value="F:aspartic-type endopeptidase activity"/>
    <property type="evidence" value="ECO:0007669"/>
    <property type="project" value="UniProtKB-EC"/>
</dbReference>
<feature type="transmembrane region" description="Helical" evidence="1">
    <location>
        <begin position="46"/>
        <end position="62"/>
    </location>
</feature>
<dbReference type="RefSeq" id="WP_118440612.1">
    <property type="nucleotide sequence ID" value="NZ_JBBMFC010000014.1"/>
</dbReference>
<dbReference type="Gene3D" id="1.20.120.1220">
    <property type="match status" value="1"/>
</dbReference>
<sequence length="127" mass="14238">MSVLWVFLHLLILSWEDMKDQMLSFWLLLELLLTGLLTALWNGREIVWFPGLFLLVVGKLSGERIGLGDGWLLLALGMWLPYGMLMEILFLGLLAGAGYGILSGKKEIPLVPFFTVGFVLTVWGTII</sequence>
<feature type="domain" description="Prepilin type IV endopeptidase peptidase" evidence="2">
    <location>
        <begin position="6"/>
        <end position="101"/>
    </location>
</feature>
<reference evidence="3 4" key="1">
    <citation type="submission" date="2024-03" db="EMBL/GenBank/DDBJ databases">
        <title>Human intestinal bacterial collection.</title>
        <authorList>
            <person name="Pauvert C."/>
            <person name="Hitch T.C.A."/>
            <person name="Clavel T."/>
        </authorList>
    </citation>
    <scope>NUCLEOTIDE SEQUENCE [LARGE SCALE GENOMIC DNA]</scope>
    <source>
        <strain evidence="3 4">CLA-AA-H78B</strain>
    </source>
</reference>
<evidence type="ECO:0000313" key="4">
    <source>
        <dbReference type="Proteomes" id="UP001470288"/>
    </source>
</evidence>